<dbReference type="EMBL" id="DF970243">
    <property type="protein sequence ID" value="GAP67098.1"/>
    <property type="molecule type" value="Genomic_DNA"/>
</dbReference>
<dbReference type="GO" id="GO:0004407">
    <property type="term" value="F:histone deacetylase activity"/>
    <property type="evidence" value="ECO:0007669"/>
    <property type="project" value="InterPro"/>
</dbReference>
<dbReference type="RefSeq" id="WP_062537656.1">
    <property type="nucleotide sequence ID" value="NZ_DF970243.1"/>
</dbReference>
<proteinExistence type="inferred from homology"/>
<dbReference type="Pfam" id="PF00850">
    <property type="entry name" value="Hist_deacetyl"/>
    <property type="match status" value="1"/>
</dbReference>
<dbReference type="PRINTS" id="PR01270">
    <property type="entry name" value="HDASUPER"/>
</dbReference>
<keyword evidence="6" id="KW-1185">Reference proteome</keyword>
<evidence type="ECO:0000256" key="2">
    <source>
        <dbReference type="ARBA" id="ARBA00022801"/>
    </source>
</evidence>
<dbReference type="InterPro" id="IPR023801">
    <property type="entry name" value="His_deacetylse_dom"/>
</dbReference>
<evidence type="ECO:0000313" key="6">
    <source>
        <dbReference type="Proteomes" id="UP000253740"/>
    </source>
</evidence>
<dbReference type="STRING" id="1475481.GCA_000953855_02464"/>
<evidence type="ECO:0000256" key="1">
    <source>
        <dbReference type="ARBA" id="ARBA00005947"/>
    </source>
</evidence>
<protein>
    <submittedName>
        <fullName evidence="4 5">Deacetylase</fullName>
    </submittedName>
</protein>
<dbReference type="InterPro" id="IPR044150">
    <property type="entry name" value="HDAC_classIV"/>
</dbReference>
<reference evidence="4" key="1">
    <citation type="submission" date="2015-03" db="EMBL/GenBank/DDBJ databases">
        <title>Draft genome sequence of Mizugakiibacter sediminis skMP5.</title>
        <authorList>
            <person name="Watanabe T."/>
            <person name="Kojima H."/>
            <person name="Fukui M."/>
        </authorList>
    </citation>
    <scope>NUCLEOTIDE SEQUENCE</scope>
    <source>
        <strain evidence="4">SkMP5</strain>
    </source>
</reference>
<evidence type="ECO:0000259" key="3">
    <source>
        <dbReference type="Pfam" id="PF00850"/>
    </source>
</evidence>
<dbReference type="PANTHER" id="PTHR10625">
    <property type="entry name" value="HISTONE DEACETYLASE HDAC1-RELATED"/>
    <property type="match status" value="1"/>
</dbReference>
<accession>A0A0K8QQE2</accession>
<gene>
    <name evidence="4" type="ORF">MBSD_2333</name>
    <name evidence="5" type="ORF">MBSD_n2414</name>
</gene>
<evidence type="ECO:0000313" key="4">
    <source>
        <dbReference type="EMBL" id="GAN45777.1"/>
    </source>
</evidence>
<evidence type="ECO:0000313" key="5">
    <source>
        <dbReference type="EMBL" id="GAP67098.1"/>
    </source>
</evidence>
<organism evidence="5">
    <name type="scientific">Mizugakiibacter sediminis</name>
    <dbReference type="NCBI Taxonomy" id="1475481"/>
    <lineage>
        <taxon>Bacteria</taxon>
        <taxon>Pseudomonadati</taxon>
        <taxon>Pseudomonadota</taxon>
        <taxon>Gammaproteobacteria</taxon>
        <taxon>Lysobacterales</taxon>
        <taxon>Rhodanobacteraceae</taxon>
        <taxon>Mizugakiibacter</taxon>
    </lineage>
</organism>
<sequence length="315" mass="33853">MKAFYCHHFVLPLPAGHRFPMAKYRRLYERVVAHADALGIELREPVAADDAALLRAHTADYLARLAAGTLTATEQRRLGFPWSPAMVERARRSVGGTMAALETALRGERVAVNLAGGTHHAHADHGRGYCVFNDAVVAARHAQALGLARRVLIVDLDVHQGNGTAALVRGDPSIFAFSMHDARNYPALKEPGDLDVAVPEGCDDRRYLDLLARHLPEAIARAEADAAIYLAGADPYAGDTLGRMLLSKAGLRQRDRYVLDTLARAALPCAIAMAGGYAEDVEDIADIHFGTVCEAARRWAAHAPQSGNAAASSGR</sequence>
<dbReference type="Gene3D" id="3.40.800.20">
    <property type="entry name" value="Histone deacetylase domain"/>
    <property type="match status" value="1"/>
</dbReference>
<dbReference type="OrthoDB" id="9808367at2"/>
<reference evidence="5" key="2">
    <citation type="submission" date="2015-08" db="EMBL/GenBank/DDBJ databases">
        <title>Complete DNA Sequence of Pseudomonas syringae pv. actinidiae, the Causal Agent of Kiwifruit Canker Disease.</title>
        <authorList>
            <person name="Rikkerink E.H.A."/>
            <person name="Fineran P.C."/>
        </authorList>
    </citation>
    <scope>NUCLEOTIDE SEQUENCE</scope>
    <source>
        <strain evidence="5">SkMP5</strain>
    </source>
</reference>
<comment type="similarity">
    <text evidence="1">Belongs to the histone deacetylase family.</text>
</comment>
<name>A0A0K8QQE2_9GAMM</name>
<dbReference type="CDD" id="cd09993">
    <property type="entry name" value="HDAC_classIV"/>
    <property type="match status" value="1"/>
</dbReference>
<dbReference type="AlphaFoldDB" id="A0A0K8QQE2"/>
<dbReference type="PANTHER" id="PTHR10625:SF19">
    <property type="entry name" value="HISTONE DEACETYLASE 12"/>
    <property type="match status" value="1"/>
</dbReference>
<dbReference type="InterPro" id="IPR023696">
    <property type="entry name" value="Ureohydrolase_dom_sf"/>
</dbReference>
<dbReference type="HOGENOM" id="CLU_007727_1_0_6"/>
<dbReference type="InterPro" id="IPR000286">
    <property type="entry name" value="HDACs"/>
</dbReference>
<dbReference type="SUPFAM" id="SSF52768">
    <property type="entry name" value="Arginase/deacetylase"/>
    <property type="match status" value="1"/>
</dbReference>
<dbReference type="InterPro" id="IPR037138">
    <property type="entry name" value="His_deacetylse_dom_sf"/>
</dbReference>
<feature type="domain" description="Histone deacetylase" evidence="3">
    <location>
        <begin position="17"/>
        <end position="280"/>
    </location>
</feature>
<keyword evidence="2" id="KW-0378">Hydrolase</keyword>
<dbReference type="GO" id="GO:0016787">
    <property type="term" value="F:hydrolase activity"/>
    <property type="evidence" value="ECO:0007669"/>
    <property type="project" value="UniProtKB-KW"/>
</dbReference>
<dbReference type="GO" id="GO:0040029">
    <property type="term" value="P:epigenetic regulation of gene expression"/>
    <property type="evidence" value="ECO:0007669"/>
    <property type="project" value="TreeGrafter"/>
</dbReference>
<dbReference type="Proteomes" id="UP000253740">
    <property type="component" value="Unassembled WGS sequence"/>
</dbReference>
<dbReference type="EMBL" id="DF952387">
    <property type="protein sequence ID" value="GAN45777.1"/>
    <property type="molecule type" value="Genomic_DNA"/>
</dbReference>